<comment type="caution">
    <text evidence="1">The sequence shown here is derived from an EMBL/GenBank/DDBJ whole genome shotgun (WGS) entry which is preliminary data.</text>
</comment>
<sequence>MDNSVELELWAEDLELEALPESDSPFTTFGCAATAGCGSCPAACLGTAGCFSSNGN</sequence>
<organism evidence="1 2">
    <name type="scientific">Streptomyces reniochalinae</name>
    <dbReference type="NCBI Taxonomy" id="2250578"/>
    <lineage>
        <taxon>Bacteria</taxon>
        <taxon>Bacillati</taxon>
        <taxon>Actinomycetota</taxon>
        <taxon>Actinomycetes</taxon>
        <taxon>Kitasatosporales</taxon>
        <taxon>Streptomycetaceae</taxon>
        <taxon>Streptomyces</taxon>
    </lineage>
</organism>
<dbReference type="NCBIfam" id="NF033482">
    <property type="entry name" value="RiPP_thiocil"/>
    <property type="match status" value="1"/>
</dbReference>
<protein>
    <submittedName>
        <fullName evidence="1">Thiocillin family RiPP</fullName>
    </submittedName>
</protein>
<dbReference type="RefSeq" id="WP_114018164.1">
    <property type="nucleotide sequence ID" value="NZ_QOIM01000042.1"/>
</dbReference>
<dbReference type="Proteomes" id="UP000253507">
    <property type="component" value="Unassembled WGS sequence"/>
</dbReference>
<keyword evidence="2" id="KW-1185">Reference proteome</keyword>
<dbReference type="EMBL" id="QOIM01000042">
    <property type="protein sequence ID" value="RCG14598.1"/>
    <property type="molecule type" value="Genomic_DNA"/>
</dbReference>
<dbReference type="AlphaFoldDB" id="A0A367E975"/>
<name>A0A367E975_9ACTN</name>
<proteinExistence type="predicted"/>
<dbReference type="OrthoDB" id="9873363at2"/>
<evidence type="ECO:0000313" key="2">
    <source>
        <dbReference type="Proteomes" id="UP000253507"/>
    </source>
</evidence>
<evidence type="ECO:0000313" key="1">
    <source>
        <dbReference type="EMBL" id="RCG14598.1"/>
    </source>
</evidence>
<accession>A0A367E975</accession>
<dbReference type="InterPro" id="IPR049803">
    <property type="entry name" value="RiPP_thiocil-like"/>
</dbReference>
<reference evidence="1 2" key="1">
    <citation type="submission" date="2018-06" db="EMBL/GenBank/DDBJ databases">
        <title>Streptomyces reniochalinae sp. nov. and Streptomyces diacarnus sp. nov. from marine sponges.</title>
        <authorList>
            <person name="Li L."/>
        </authorList>
    </citation>
    <scope>NUCLEOTIDE SEQUENCE [LARGE SCALE GENOMIC DNA]</scope>
    <source>
        <strain evidence="1 2">LHW50302</strain>
    </source>
</reference>
<gene>
    <name evidence="1" type="ORF">DQ392_26040</name>
</gene>